<sequence length="538" mass="57779">MRSADPATDLAALARTARAVSSEIEAVFDDVPHRLFELQDRVEAVSGSLTDLSARCGLEGRTRLADQARRAGDRATGLRERLGRLAEVAGLMQDRSAEIRGLLTEIRRDARGTRVIATNALIVGSSIRAGDGSIQHFASGARETIEEVEQALERLAEALEDADDRMKDAGPKLEACSRDLARMDRLYVELPGLVGAVFDRTDLPRRAADLSATVTRLAQELGAALVGLQAGDALRQRLDHVAEIAELAPGTPAEDRPVLQALCRTLVATATESLREAEERVLPRFATMKEHAGRAAADLRELSEAVDAADLTAFADRLTAEAGGGSALAAPALREELLAAAKAYAAVAGPAATIARTEQTIHLMGLNATLVSTRYGQEGRAMMEVSRQLRDSRTELGDRSRALIDRTRRQEAAIADLEAIELGEEQGAADALKDLGESTRVLADLLARVAAARDLEVEAAVARASETFAGFSAGIRRRLAPWADKHAHVPGPMSPGLSARIRRLYSIADEREVHDRIAGRPPGADPETREEEEDVFFA</sequence>
<reference evidence="3 4" key="1">
    <citation type="submission" date="2019-09" db="EMBL/GenBank/DDBJ databases">
        <authorList>
            <person name="Park J.-S."/>
            <person name="Choi H.-J."/>
        </authorList>
    </citation>
    <scope>NUCLEOTIDE SEQUENCE [LARGE SCALE GENOMIC DNA]</scope>
    <source>
        <strain evidence="3 4">176SS1-4</strain>
    </source>
</reference>
<dbReference type="AlphaFoldDB" id="A0A5J5GKC6"/>
<proteinExistence type="predicted"/>
<dbReference type="SUPFAM" id="SSF58104">
    <property type="entry name" value="Methyl-accepting chemotaxis protein (MCP) signaling domain"/>
    <property type="match status" value="1"/>
</dbReference>
<gene>
    <name evidence="3" type="ORF">F3S47_10860</name>
</gene>
<evidence type="ECO:0000313" key="3">
    <source>
        <dbReference type="EMBL" id="KAA9008004.1"/>
    </source>
</evidence>
<organism evidence="3 4">
    <name type="scientific">Histidinibacterium aquaticum</name>
    <dbReference type="NCBI Taxonomy" id="2613962"/>
    <lineage>
        <taxon>Bacteria</taxon>
        <taxon>Pseudomonadati</taxon>
        <taxon>Pseudomonadota</taxon>
        <taxon>Alphaproteobacteria</taxon>
        <taxon>Rhodobacterales</taxon>
        <taxon>Paracoccaceae</taxon>
        <taxon>Histidinibacterium</taxon>
    </lineage>
</organism>
<protein>
    <recommendedName>
        <fullName evidence="5">Methyl-accepting transducer domain-containing protein</fullName>
    </recommendedName>
</protein>
<evidence type="ECO:0000256" key="1">
    <source>
        <dbReference type="SAM" id="Coils"/>
    </source>
</evidence>
<dbReference type="Proteomes" id="UP000326554">
    <property type="component" value="Unassembled WGS sequence"/>
</dbReference>
<name>A0A5J5GKC6_9RHOB</name>
<evidence type="ECO:0000256" key="2">
    <source>
        <dbReference type="SAM" id="MobiDB-lite"/>
    </source>
</evidence>
<dbReference type="RefSeq" id="WP_150445287.1">
    <property type="nucleotide sequence ID" value="NZ_VYQE01000003.1"/>
</dbReference>
<evidence type="ECO:0008006" key="5">
    <source>
        <dbReference type="Google" id="ProtNLM"/>
    </source>
</evidence>
<feature type="region of interest" description="Disordered" evidence="2">
    <location>
        <begin position="517"/>
        <end position="538"/>
    </location>
</feature>
<feature type="coiled-coil region" evidence="1">
    <location>
        <begin position="138"/>
        <end position="165"/>
    </location>
</feature>
<keyword evidence="4" id="KW-1185">Reference proteome</keyword>
<accession>A0A5J5GKC6</accession>
<keyword evidence="1" id="KW-0175">Coiled coil</keyword>
<feature type="compositionally biased region" description="Acidic residues" evidence="2">
    <location>
        <begin position="528"/>
        <end position="538"/>
    </location>
</feature>
<dbReference type="EMBL" id="VYQE01000003">
    <property type="protein sequence ID" value="KAA9008004.1"/>
    <property type="molecule type" value="Genomic_DNA"/>
</dbReference>
<evidence type="ECO:0000313" key="4">
    <source>
        <dbReference type="Proteomes" id="UP000326554"/>
    </source>
</evidence>
<comment type="caution">
    <text evidence="3">The sequence shown here is derived from an EMBL/GenBank/DDBJ whole genome shotgun (WGS) entry which is preliminary data.</text>
</comment>